<proteinExistence type="predicted"/>
<dbReference type="OrthoDB" id="5823189at2759"/>
<keyword evidence="2" id="KW-1185">Reference proteome</keyword>
<reference evidence="1 2" key="1">
    <citation type="journal article" date="2019" name="Sci. Rep.">
        <title>Orb-weaving spider Araneus ventricosus genome elucidates the spidroin gene catalogue.</title>
        <authorList>
            <person name="Kono N."/>
            <person name="Nakamura H."/>
            <person name="Ohtoshi R."/>
            <person name="Moran D.A.P."/>
            <person name="Shinohara A."/>
            <person name="Yoshida Y."/>
            <person name="Fujiwara M."/>
            <person name="Mori M."/>
            <person name="Tomita M."/>
            <person name="Arakawa K."/>
        </authorList>
    </citation>
    <scope>NUCLEOTIDE SEQUENCE [LARGE SCALE GENOMIC DNA]</scope>
</reference>
<dbReference type="Proteomes" id="UP000499080">
    <property type="component" value="Unassembled WGS sequence"/>
</dbReference>
<accession>A0A4Y2D6P4</accession>
<evidence type="ECO:0000313" key="2">
    <source>
        <dbReference type="Proteomes" id="UP000499080"/>
    </source>
</evidence>
<organism evidence="1 2">
    <name type="scientific">Araneus ventricosus</name>
    <name type="common">Orbweaver spider</name>
    <name type="synonym">Epeira ventricosa</name>
    <dbReference type="NCBI Taxonomy" id="182803"/>
    <lineage>
        <taxon>Eukaryota</taxon>
        <taxon>Metazoa</taxon>
        <taxon>Ecdysozoa</taxon>
        <taxon>Arthropoda</taxon>
        <taxon>Chelicerata</taxon>
        <taxon>Arachnida</taxon>
        <taxon>Araneae</taxon>
        <taxon>Araneomorphae</taxon>
        <taxon>Entelegynae</taxon>
        <taxon>Araneoidea</taxon>
        <taxon>Araneidae</taxon>
        <taxon>Araneus</taxon>
    </lineage>
</organism>
<protein>
    <submittedName>
        <fullName evidence="1">Uncharacterized protein</fullName>
    </submittedName>
</protein>
<name>A0A4Y2D6P4_ARAVE</name>
<dbReference type="AlphaFoldDB" id="A0A4Y2D6P4"/>
<gene>
    <name evidence="1" type="ORF">AVEN_16957_1</name>
</gene>
<sequence length="84" mass="9547">MSPSEVKEEMQLPCTSRTVRNALHRNTNVLRKKMKGKPLHSKQCIDSCLDYEQKQLTGGTDWIDVVFSNLRKFHLDGSSEGLLA</sequence>
<dbReference type="EMBL" id="BGPR01000302">
    <property type="protein sequence ID" value="GBM11648.1"/>
    <property type="molecule type" value="Genomic_DNA"/>
</dbReference>
<evidence type="ECO:0000313" key="1">
    <source>
        <dbReference type="EMBL" id="GBM11648.1"/>
    </source>
</evidence>
<comment type="caution">
    <text evidence="1">The sequence shown here is derived from an EMBL/GenBank/DDBJ whole genome shotgun (WGS) entry which is preliminary data.</text>
</comment>